<dbReference type="Pfam" id="PF07411">
    <property type="entry name" value="DUF1508"/>
    <property type="match status" value="1"/>
</dbReference>
<dbReference type="InterPro" id="IPR051141">
    <property type="entry name" value="UPF0339_domain"/>
</dbReference>
<evidence type="ECO:0000313" key="3">
    <source>
        <dbReference type="Proteomes" id="UP001500459"/>
    </source>
</evidence>
<comment type="caution">
    <text evidence="2">The sequence shown here is derived from an EMBL/GenBank/DDBJ whole genome shotgun (WGS) entry which is preliminary data.</text>
</comment>
<feature type="domain" description="DUF1508" evidence="1">
    <location>
        <begin position="12"/>
        <end position="58"/>
    </location>
</feature>
<reference evidence="3" key="1">
    <citation type="journal article" date="2019" name="Int. J. Syst. Evol. Microbiol.">
        <title>The Global Catalogue of Microorganisms (GCM) 10K type strain sequencing project: providing services to taxonomists for standard genome sequencing and annotation.</title>
        <authorList>
            <consortium name="The Broad Institute Genomics Platform"/>
            <consortium name="The Broad Institute Genome Sequencing Center for Infectious Disease"/>
            <person name="Wu L."/>
            <person name="Ma J."/>
        </authorList>
    </citation>
    <scope>NUCLEOTIDE SEQUENCE [LARGE SCALE GENOMIC DNA]</scope>
    <source>
        <strain evidence="3">JCM 17106</strain>
    </source>
</reference>
<organism evidence="2 3">
    <name type="scientific">Aquimarina addita</name>
    <dbReference type="NCBI Taxonomy" id="870485"/>
    <lineage>
        <taxon>Bacteria</taxon>
        <taxon>Pseudomonadati</taxon>
        <taxon>Bacteroidota</taxon>
        <taxon>Flavobacteriia</taxon>
        <taxon>Flavobacteriales</taxon>
        <taxon>Flavobacteriaceae</taxon>
        <taxon>Aquimarina</taxon>
    </lineage>
</organism>
<evidence type="ECO:0000259" key="1">
    <source>
        <dbReference type="Pfam" id="PF07411"/>
    </source>
</evidence>
<dbReference type="Gene3D" id="3.30.160.160">
    <property type="entry name" value="YegP-like"/>
    <property type="match status" value="1"/>
</dbReference>
<dbReference type="SUPFAM" id="SSF160113">
    <property type="entry name" value="YegP-like"/>
    <property type="match status" value="1"/>
</dbReference>
<dbReference type="RefSeq" id="WP_344930370.1">
    <property type="nucleotide sequence ID" value="NZ_BAABCW010000025.1"/>
</dbReference>
<accession>A0ABP6UV55</accession>
<dbReference type="PANTHER" id="PTHR40606:SF1">
    <property type="entry name" value="UPF0339 PROTEIN YEGP"/>
    <property type="match status" value="1"/>
</dbReference>
<dbReference type="PANTHER" id="PTHR40606">
    <property type="match status" value="1"/>
</dbReference>
<protein>
    <recommendedName>
        <fullName evidence="1">DUF1508 domain-containing protein</fullName>
    </recommendedName>
</protein>
<dbReference type="EMBL" id="BAABCW010000025">
    <property type="protein sequence ID" value="GAA3521040.1"/>
    <property type="molecule type" value="Genomic_DNA"/>
</dbReference>
<dbReference type="InterPro" id="IPR010879">
    <property type="entry name" value="DUF1508"/>
</dbReference>
<dbReference type="Proteomes" id="UP001500459">
    <property type="component" value="Unassembled WGS sequence"/>
</dbReference>
<evidence type="ECO:0000313" key="2">
    <source>
        <dbReference type="EMBL" id="GAA3521040.1"/>
    </source>
</evidence>
<dbReference type="InterPro" id="IPR036913">
    <property type="entry name" value="YegP-like_sf"/>
</dbReference>
<sequence length="60" mass="6670">MANPKFKIQKSSNDQFYFNLHAPYGQIIATSEMYTTKQGCENGIESVKTNAPIAEIADLT</sequence>
<gene>
    <name evidence="2" type="ORF">GCM10022393_39220</name>
</gene>
<name>A0ABP6UV55_9FLAO</name>
<keyword evidence="3" id="KW-1185">Reference proteome</keyword>
<proteinExistence type="predicted"/>